<organism evidence="9">
    <name type="scientific">Hypseocharis bilobata</name>
    <dbReference type="NCBI Taxonomy" id="253189"/>
    <lineage>
        <taxon>Eukaryota</taxon>
        <taxon>Viridiplantae</taxon>
        <taxon>Streptophyta</taxon>
        <taxon>Embryophyta</taxon>
        <taxon>Tracheophyta</taxon>
        <taxon>Spermatophyta</taxon>
        <taxon>Magnoliopsida</taxon>
        <taxon>eudicotyledons</taxon>
        <taxon>Gunneridae</taxon>
        <taxon>Pentapetalae</taxon>
        <taxon>rosids</taxon>
        <taxon>malvids</taxon>
        <taxon>Geraniales</taxon>
        <taxon>Geraniaceae</taxon>
        <taxon>Hypseocharis</taxon>
    </lineage>
</organism>
<feature type="domain" description="RNA polymerase sigma-70 region 3" evidence="6">
    <location>
        <begin position="410"/>
        <end position="485"/>
    </location>
</feature>
<dbReference type="GO" id="GO:0071482">
    <property type="term" value="P:cellular response to light stimulus"/>
    <property type="evidence" value="ECO:0007669"/>
    <property type="project" value="UniProtKB-ARBA"/>
</dbReference>
<name>A0A0G2SWU1_9ROSI</name>
<evidence type="ECO:0000256" key="3">
    <source>
        <dbReference type="ARBA" id="ARBA00023082"/>
    </source>
</evidence>
<protein>
    <submittedName>
        <fullName evidence="9">Sigma factor</fullName>
    </submittedName>
</protein>
<evidence type="ECO:0000259" key="7">
    <source>
        <dbReference type="Pfam" id="PF04542"/>
    </source>
</evidence>
<keyword evidence="3" id="KW-0731">Sigma factor</keyword>
<dbReference type="EMBL" id="KJ916920">
    <property type="protein sequence ID" value="AKC88689.1"/>
    <property type="molecule type" value="mRNA"/>
</dbReference>
<dbReference type="GO" id="GO:0006352">
    <property type="term" value="P:DNA-templated transcription initiation"/>
    <property type="evidence" value="ECO:0007669"/>
    <property type="project" value="InterPro"/>
</dbReference>
<gene>
    <name evidence="9" type="primary">sig3</name>
</gene>
<dbReference type="PRINTS" id="PR00046">
    <property type="entry name" value="SIGMA70FCT"/>
</dbReference>
<dbReference type="InterPro" id="IPR013324">
    <property type="entry name" value="RNA_pol_sigma_r3/r4-like"/>
</dbReference>
<evidence type="ECO:0000256" key="4">
    <source>
        <dbReference type="ARBA" id="ARBA00023125"/>
    </source>
</evidence>
<evidence type="ECO:0000256" key="1">
    <source>
        <dbReference type="ARBA" id="ARBA00007788"/>
    </source>
</evidence>
<dbReference type="GO" id="GO:0016987">
    <property type="term" value="F:sigma factor activity"/>
    <property type="evidence" value="ECO:0007669"/>
    <property type="project" value="UniProtKB-KW"/>
</dbReference>
<dbReference type="GO" id="GO:0003677">
    <property type="term" value="F:DNA binding"/>
    <property type="evidence" value="ECO:0007669"/>
    <property type="project" value="UniProtKB-KW"/>
</dbReference>
<dbReference type="Gene3D" id="1.20.120.1810">
    <property type="match status" value="1"/>
</dbReference>
<dbReference type="PANTHER" id="PTHR30603">
    <property type="entry name" value="RNA POLYMERASE SIGMA FACTOR RPO"/>
    <property type="match status" value="1"/>
</dbReference>
<evidence type="ECO:0000256" key="2">
    <source>
        <dbReference type="ARBA" id="ARBA00023015"/>
    </source>
</evidence>
<dbReference type="Gene3D" id="1.10.10.10">
    <property type="entry name" value="Winged helix-like DNA-binding domain superfamily/Winged helix DNA-binding domain"/>
    <property type="match status" value="2"/>
</dbReference>
<sequence>MGFRLNLKLGFPIHSHSLPTAPSRLPASSSSSSSSVHAREASFNTTRLFFLSIISEEGEKSHKDPLKAYASSYAAPQTLGNDFLEMGEMQSNKRSYGGLHSIIEDTLMHVGEGISSSGTSLRVSRPAHFSLLMENLDVLEETFADKNVLRLERDILLQLGRLGALKLFNIFLSSRTIETSNIFDLSDVPTEDIKDCKVNSTKHERITKKIFHSGKKEKRKSRRARVSENSKKISSLLLPSKTIQSGFQQPSISSAKRASNSRSRILMIARNEAEMARGVKEIAELERIRTTLEDGTGQVASISCWAEAAGLDPKVLRQRLHFGWYCQDELLRSTRSLIIYLTRYYRGVGVAFEDLLQAGKMGVLQGAERFDHTRGFKFSTYVQFWIRKSMSMVVTRDSRNMQIPYSLSQAINQIQKAQKALMNSHGKYPDDTEIAKFTGLSLAKIASAKKCPRFVGSLDRKVGDSLKGNYLEILPDKSMKSPEEALMRQHMRNYLHDLLKDLDPKESKVLVLRYGLEDNLPKSLEETGKLCHVSKEWVRKLEMKALKKLRNEETLKNLRHYLAYIV</sequence>
<proteinExistence type="evidence at transcript level"/>
<dbReference type="NCBIfam" id="TIGR02937">
    <property type="entry name" value="sigma70-ECF"/>
    <property type="match status" value="1"/>
</dbReference>
<dbReference type="Pfam" id="PF04545">
    <property type="entry name" value="Sigma70_r4"/>
    <property type="match status" value="1"/>
</dbReference>
<keyword evidence="2" id="KW-0805">Transcription regulation</keyword>
<dbReference type="CDD" id="cd06171">
    <property type="entry name" value="Sigma70_r4"/>
    <property type="match status" value="1"/>
</dbReference>
<comment type="similarity">
    <text evidence="1">Belongs to the sigma-70 factor family.</text>
</comment>
<dbReference type="InterPro" id="IPR007630">
    <property type="entry name" value="RNA_pol_sigma70_r4"/>
</dbReference>
<evidence type="ECO:0000259" key="6">
    <source>
        <dbReference type="Pfam" id="PF04539"/>
    </source>
</evidence>
<dbReference type="SUPFAM" id="SSF88946">
    <property type="entry name" value="Sigma2 domain of RNA polymerase sigma factors"/>
    <property type="match status" value="1"/>
</dbReference>
<dbReference type="PANTHER" id="PTHR30603:SF13">
    <property type="entry name" value="RNA POLYMERASE SIGMA FACTOR SIGC"/>
    <property type="match status" value="1"/>
</dbReference>
<dbReference type="InterPro" id="IPR036388">
    <property type="entry name" value="WH-like_DNA-bd_sf"/>
</dbReference>
<dbReference type="InterPro" id="IPR014284">
    <property type="entry name" value="RNA_pol_sigma-70_dom"/>
</dbReference>
<reference evidence="9" key="1">
    <citation type="journal article" date="2015" name="Plant Cell">
        <title>Coordinated rates of evolution between interacting plastid and nuclear genes in Geraniaceae.</title>
        <authorList>
            <person name="Zhang J."/>
            <person name="Ruhlman T.A."/>
            <person name="Sabir J."/>
            <person name="Blazier J.C."/>
            <person name="Jansen R.K."/>
        </authorList>
    </citation>
    <scope>NUCLEOTIDE SEQUENCE</scope>
</reference>
<feature type="domain" description="RNA polymerase sigma-70 region 4" evidence="8">
    <location>
        <begin position="498"/>
        <end position="551"/>
    </location>
</feature>
<feature type="domain" description="RNA polymerase sigma-70 region 2" evidence="7">
    <location>
        <begin position="331"/>
        <end position="397"/>
    </location>
</feature>
<dbReference type="SUPFAM" id="SSF88659">
    <property type="entry name" value="Sigma3 and sigma4 domains of RNA polymerase sigma factors"/>
    <property type="match status" value="2"/>
</dbReference>
<keyword evidence="4" id="KW-0238">DNA-binding</keyword>
<dbReference type="Pfam" id="PF04542">
    <property type="entry name" value="Sigma70_r2"/>
    <property type="match status" value="1"/>
</dbReference>
<dbReference type="InterPro" id="IPR000943">
    <property type="entry name" value="RNA_pol_sigma70"/>
</dbReference>
<dbReference type="InterPro" id="IPR007624">
    <property type="entry name" value="RNA_pol_sigma70_r3"/>
</dbReference>
<evidence type="ECO:0000256" key="5">
    <source>
        <dbReference type="ARBA" id="ARBA00023163"/>
    </source>
</evidence>
<dbReference type="InterPro" id="IPR050239">
    <property type="entry name" value="Sigma-70_RNA_pol_init_factors"/>
</dbReference>
<dbReference type="Pfam" id="PF04539">
    <property type="entry name" value="Sigma70_r3"/>
    <property type="match status" value="1"/>
</dbReference>
<dbReference type="InterPro" id="IPR013325">
    <property type="entry name" value="RNA_pol_sigma_r2"/>
</dbReference>
<evidence type="ECO:0000313" key="9">
    <source>
        <dbReference type="EMBL" id="AKC88689.1"/>
    </source>
</evidence>
<keyword evidence="5" id="KW-0804">Transcription</keyword>
<accession>A0A0G2SWU1</accession>
<dbReference type="InterPro" id="IPR007627">
    <property type="entry name" value="RNA_pol_sigma70_r2"/>
</dbReference>
<dbReference type="AlphaFoldDB" id="A0A0G2SWU1"/>
<evidence type="ECO:0000259" key="8">
    <source>
        <dbReference type="Pfam" id="PF04545"/>
    </source>
</evidence>